<organism evidence="1 2">
    <name type="scientific">Rhododendron griersonianum</name>
    <dbReference type="NCBI Taxonomy" id="479676"/>
    <lineage>
        <taxon>Eukaryota</taxon>
        <taxon>Viridiplantae</taxon>
        <taxon>Streptophyta</taxon>
        <taxon>Embryophyta</taxon>
        <taxon>Tracheophyta</taxon>
        <taxon>Spermatophyta</taxon>
        <taxon>Magnoliopsida</taxon>
        <taxon>eudicotyledons</taxon>
        <taxon>Gunneridae</taxon>
        <taxon>Pentapetalae</taxon>
        <taxon>asterids</taxon>
        <taxon>Ericales</taxon>
        <taxon>Ericaceae</taxon>
        <taxon>Ericoideae</taxon>
        <taxon>Rhodoreae</taxon>
        <taxon>Rhododendron</taxon>
    </lineage>
</organism>
<comment type="caution">
    <text evidence="1">The sequence shown here is derived from an EMBL/GenBank/DDBJ whole genome shotgun (WGS) entry which is preliminary data.</text>
</comment>
<evidence type="ECO:0000313" key="1">
    <source>
        <dbReference type="EMBL" id="KAG5538332.1"/>
    </source>
</evidence>
<protein>
    <submittedName>
        <fullName evidence="1">Uncharacterized protein</fullName>
    </submittedName>
</protein>
<dbReference type="EMBL" id="JACTNZ010000007">
    <property type="protein sequence ID" value="KAG5538332.1"/>
    <property type="molecule type" value="Genomic_DNA"/>
</dbReference>
<sequence>MAVWGKMEQMSATKEVSMTIAPIGAAVCAVRFATPSSPATRVFTFSLGMFRCCGYDFRL</sequence>
<name>A0AAV6JB02_9ERIC</name>
<proteinExistence type="predicted"/>
<reference evidence="1" key="1">
    <citation type="submission" date="2020-08" db="EMBL/GenBank/DDBJ databases">
        <title>Plant Genome Project.</title>
        <authorList>
            <person name="Zhang R.-G."/>
        </authorList>
    </citation>
    <scope>NUCLEOTIDE SEQUENCE</scope>
    <source>
        <strain evidence="1">WSP0</strain>
        <tissue evidence="1">Leaf</tissue>
    </source>
</reference>
<dbReference type="AlphaFoldDB" id="A0AAV6JB02"/>
<gene>
    <name evidence="1" type="ORF">RHGRI_019056</name>
</gene>
<dbReference type="Proteomes" id="UP000823749">
    <property type="component" value="Chromosome 7"/>
</dbReference>
<evidence type="ECO:0000313" key="2">
    <source>
        <dbReference type="Proteomes" id="UP000823749"/>
    </source>
</evidence>
<accession>A0AAV6JB02</accession>
<keyword evidence="2" id="KW-1185">Reference proteome</keyword>